<dbReference type="AlphaFoldDB" id="A0A839Q7R0"/>
<evidence type="ECO:0000313" key="9">
    <source>
        <dbReference type="EMBL" id="MBB2991677.1"/>
    </source>
</evidence>
<dbReference type="EMBL" id="JACHVU010000006">
    <property type="protein sequence ID" value="MBB2991677.1"/>
    <property type="molecule type" value="Genomic_DNA"/>
</dbReference>
<dbReference type="PANTHER" id="PTHR33630">
    <property type="entry name" value="CUTINASE RV1984C-RELATED-RELATED"/>
    <property type="match status" value="1"/>
</dbReference>
<evidence type="ECO:0000256" key="5">
    <source>
        <dbReference type="ARBA" id="ARBA00022729"/>
    </source>
</evidence>
<dbReference type="InterPro" id="IPR000675">
    <property type="entry name" value="Cutinase/axe"/>
</dbReference>
<dbReference type="InterPro" id="IPR043580">
    <property type="entry name" value="CUTINASE_1"/>
</dbReference>
<keyword evidence="10" id="KW-1185">Reference proteome</keyword>
<reference evidence="9 10" key="1">
    <citation type="submission" date="2020-08" db="EMBL/GenBank/DDBJ databases">
        <title>The Agave Microbiome: Exploring the role of microbial communities in plant adaptations to desert environments.</title>
        <authorList>
            <person name="Partida-Martinez L.P."/>
        </authorList>
    </citation>
    <scope>NUCLEOTIDE SEQUENCE [LARGE SCALE GENOMIC DNA]</scope>
    <source>
        <strain evidence="9 10">AT2.18</strain>
    </source>
</reference>
<comment type="similarity">
    <text evidence="2 8">Belongs to the cutinase family.</text>
</comment>
<evidence type="ECO:0000256" key="1">
    <source>
        <dbReference type="ARBA" id="ARBA00004613"/>
    </source>
</evidence>
<organism evidence="9 10">
    <name type="scientific">Mycolicibacterium iranicum</name>
    <name type="common">Mycobacterium iranicum</name>
    <dbReference type="NCBI Taxonomy" id="912594"/>
    <lineage>
        <taxon>Bacteria</taxon>
        <taxon>Bacillati</taxon>
        <taxon>Actinomycetota</taxon>
        <taxon>Actinomycetes</taxon>
        <taxon>Mycobacteriales</taxon>
        <taxon>Mycobacteriaceae</taxon>
        <taxon>Mycolicibacterium</taxon>
    </lineage>
</organism>
<dbReference type="PANTHER" id="PTHR33630:SF9">
    <property type="entry name" value="CUTINASE 4"/>
    <property type="match status" value="1"/>
</dbReference>
<dbReference type="SMART" id="SM01110">
    <property type="entry name" value="Cutinase"/>
    <property type="match status" value="1"/>
</dbReference>
<keyword evidence="5" id="KW-0732">Signal</keyword>
<evidence type="ECO:0000313" key="10">
    <source>
        <dbReference type="Proteomes" id="UP000550501"/>
    </source>
</evidence>
<dbReference type="PROSITE" id="PS00155">
    <property type="entry name" value="CUTINASE_1"/>
    <property type="match status" value="1"/>
</dbReference>
<evidence type="ECO:0000256" key="4">
    <source>
        <dbReference type="ARBA" id="ARBA00022525"/>
    </source>
</evidence>
<evidence type="ECO:0000256" key="2">
    <source>
        <dbReference type="ARBA" id="ARBA00007534"/>
    </source>
</evidence>
<keyword evidence="6 8" id="KW-0378">Hydrolase</keyword>
<gene>
    <name evidence="9" type="ORF">FHR72_003162</name>
</gene>
<dbReference type="InterPro" id="IPR029058">
    <property type="entry name" value="AB_hydrolase_fold"/>
</dbReference>
<protein>
    <recommendedName>
        <fullName evidence="8">Cutinase</fullName>
        <ecNumber evidence="8">3.1.1.-</ecNumber>
    </recommendedName>
</protein>
<dbReference type="SUPFAM" id="SSF53474">
    <property type="entry name" value="alpha/beta-Hydrolases"/>
    <property type="match status" value="1"/>
</dbReference>
<dbReference type="RefSeq" id="WP_396888459.1">
    <property type="nucleotide sequence ID" value="NZ_JACHVU010000006.1"/>
</dbReference>
<keyword evidence="4 8" id="KW-0964">Secreted</keyword>
<dbReference type="GO" id="GO:0052689">
    <property type="term" value="F:carboxylic ester hydrolase activity"/>
    <property type="evidence" value="ECO:0007669"/>
    <property type="project" value="UniProtKB-KW"/>
</dbReference>
<dbReference type="Pfam" id="PF01083">
    <property type="entry name" value="Cutinase"/>
    <property type="match status" value="1"/>
</dbReference>
<keyword evidence="3 8" id="KW-0719">Serine esterase</keyword>
<dbReference type="EC" id="3.1.1.-" evidence="8"/>
<dbReference type="GO" id="GO:0005576">
    <property type="term" value="C:extracellular region"/>
    <property type="evidence" value="ECO:0007669"/>
    <property type="project" value="UniProtKB-SubCell"/>
</dbReference>
<proteinExistence type="inferred from homology"/>
<dbReference type="Gene3D" id="3.40.50.1820">
    <property type="entry name" value="alpha/beta hydrolase"/>
    <property type="match status" value="1"/>
</dbReference>
<dbReference type="Proteomes" id="UP000550501">
    <property type="component" value="Unassembled WGS sequence"/>
</dbReference>
<sequence>MGMRPKHHPYPLQVEERPVAVCTARALTRRTIAAVGAALIASTTSLTLGAPPAAAAPECHDVEVVFARGTDEPPGLGVVGTSLVETLRPMVKGLSVGTYAVRYPASWDFGQVAVGANDASRRVQALVARCPDSRIVLGGYSQGAAVIDVVATAPIAGLGYTAPMPATVIPHIAAIAVFGNPSARFGRPLTVLSPDFGARTADLCNRNDPICSRGDDFDAHVRYLQSGLVKLAAQWITKHVRQQDQNPNSSNRAR</sequence>
<evidence type="ECO:0000256" key="7">
    <source>
        <dbReference type="ARBA" id="ARBA00023157"/>
    </source>
</evidence>
<evidence type="ECO:0000256" key="3">
    <source>
        <dbReference type="ARBA" id="ARBA00022487"/>
    </source>
</evidence>
<evidence type="ECO:0000256" key="8">
    <source>
        <dbReference type="RuleBase" id="RU361263"/>
    </source>
</evidence>
<name>A0A839Q7R0_MYCIR</name>
<comment type="function">
    <text evidence="8">Catalyzes the hydrolysis of complex carboxylic polyesters found in the cell wall of plants. Degrades cutin, a macromolecule that forms the structure of the plant cuticle.</text>
</comment>
<accession>A0A839Q7R0</accession>
<comment type="caution">
    <text evidence="9">The sequence shown here is derived from an EMBL/GenBank/DDBJ whole genome shotgun (WGS) entry which is preliminary data.</text>
</comment>
<evidence type="ECO:0000256" key="6">
    <source>
        <dbReference type="ARBA" id="ARBA00022801"/>
    </source>
</evidence>
<comment type="subcellular location">
    <subcellularLocation>
        <location evidence="1 8">Secreted</location>
    </subcellularLocation>
</comment>
<keyword evidence="7" id="KW-1015">Disulfide bond</keyword>